<evidence type="ECO:0000256" key="1">
    <source>
        <dbReference type="SAM" id="MobiDB-lite"/>
    </source>
</evidence>
<feature type="compositionally biased region" description="Polar residues" evidence="1">
    <location>
        <begin position="604"/>
        <end position="614"/>
    </location>
</feature>
<keyword evidence="2" id="KW-0732">Signal</keyword>
<organism evidence="3 4">
    <name type="scientific">Cotesia glomerata</name>
    <name type="common">Lepidopteran parasitic wasp</name>
    <name type="synonym">Apanteles glomeratus</name>
    <dbReference type="NCBI Taxonomy" id="32391"/>
    <lineage>
        <taxon>Eukaryota</taxon>
        <taxon>Metazoa</taxon>
        <taxon>Ecdysozoa</taxon>
        <taxon>Arthropoda</taxon>
        <taxon>Hexapoda</taxon>
        <taxon>Insecta</taxon>
        <taxon>Pterygota</taxon>
        <taxon>Neoptera</taxon>
        <taxon>Endopterygota</taxon>
        <taxon>Hymenoptera</taxon>
        <taxon>Apocrita</taxon>
        <taxon>Ichneumonoidea</taxon>
        <taxon>Braconidae</taxon>
        <taxon>Microgastrinae</taxon>
        <taxon>Cotesia</taxon>
    </lineage>
</organism>
<accession>A0AAV7ICI6</accession>
<gene>
    <name evidence="3" type="ORF">KQX54_003017</name>
</gene>
<protein>
    <submittedName>
        <fullName evidence="3">Uncharacterized protein</fullName>
    </submittedName>
</protein>
<feature type="compositionally biased region" description="Basic and acidic residues" evidence="1">
    <location>
        <begin position="574"/>
        <end position="590"/>
    </location>
</feature>
<feature type="region of interest" description="Disordered" evidence="1">
    <location>
        <begin position="561"/>
        <end position="616"/>
    </location>
</feature>
<dbReference type="AlphaFoldDB" id="A0AAV7ICI6"/>
<proteinExistence type="predicted"/>
<feature type="compositionally biased region" description="Polar residues" evidence="1">
    <location>
        <begin position="31"/>
        <end position="46"/>
    </location>
</feature>
<evidence type="ECO:0000313" key="4">
    <source>
        <dbReference type="Proteomes" id="UP000826195"/>
    </source>
</evidence>
<feature type="chain" id="PRO_5043877065" evidence="2">
    <location>
        <begin position="18"/>
        <end position="781"/>
    </location>
</feature>
<comment type="caution">
    <text evidence="3">The sequence shown here is derived from an EMBL/GenBank/DDBJ whole genome shotgun (WGS) entry which is preliminary data.</text>
</comment>
<evidence type="ECO:0000256" key="2">
    <source>
        <dbReference type="SAM" id="SignalP"/>
    </source>
</evidence>
<dbReference type="Proteomes" id="UP000826195">
    <property type="component" value="Unassembled WGS sequence"/>
</dbReference>
<evidence type="ECO:0000313" key="3">
    <source>
        <dbReference type="EMBL" id="KAH0548832.1"/>
    </source>
</evidence>
<dbReference type="EMBL" id="JAHXZJ010001864">
    <property type="protein sequence ID" value="KAH0548832.1"/>
    <property type="molecule type" value="Genomic_DNA"/>
</dbReference>
<keyword evidence="4" id="KW-1185">Reference proteome</keyword>
<reference evidence="3 4" key="1">
    <citation type="journal article" date="2021" name="J. Hered.">
        <title>A chromosome-level genome assembly of the parasitoid wasp, Cotesia glomerata (Hymenoptera: Braconidae).</title>
        <authorList>
            <person name="Pinto B.J."/>
            <person name="Weis J.J."/>
            <person name="Gamble T."/>
            <person name="Ode P.J."/>
            <person name="Paul R."/>
            <person name="Zaspel J.M."/>
        </authorList>
    </citation>
    <scope>NUCLEOTIDE SEQUENCE [LARGE SCALE GENOMIC DNA]</scope>
    <source>
        <strain evidence="3">CgM1</strain>
    </source>
</reference>
<feature type="region of interest" description="Disordered" evidence="1">
    <location>
        <begin position="25"/>
        <end position="54"/>
    </location>
</feature>
<name>A0AAV7ICI6_COTGL</name>
<sequence length="781" mass="86269">MKILLCCILAVISVSQAMVPLEPQHPRSSGYIDQNSAPNQKTSVPSDKSDQPVGEKFSNMLQDLTLYLKFLEGESNIDVLSALSVVNDLIEIHSSRILSSMGNNLDTESKNRKNRARLPKVEKDNNFIPGETELTDTQVFAEKISNVTNLIALTSVIEEKTHQLNSSKLTFEYDKYIDNEFYDFENSILNQLPITVRSNYDVEDNSDEKYPKADLTMLDVPAITPSFKLYKDQSGKLKERKPIDIVRQSTTKSPAEKVVNISKINSGSVNCSHFFVTVFCVSNQKTVLLKKVYKTCSNLVSKKKIVQGCLARFKPSSAFDQQLLLSKAERDSLRPFRQLAEIITSEELDKIRAEIKEINRNSYLITKTFLYVIKNATRDVTKELMTNLTKIEADSKAKMNQASESTSGFFNRMINSVKDQHIKELIDQAERLNGSLEAKAASLRQSIDQKIGELNANLIIVVQDAFKSESANYWRQIEEHQMAKIISEARRGVEAQVSAFMTQQFTDNLQNYEAQLKRLQQTYVDETSRKIGDLEEKKNLYAQELKDLADSLKLSLEAAKEQKALQPDPVEGAEANHGHDTNANLPDHEVVNNGTGSGVVDNGASHNTNSNPINTGVVANGAGSGVVNNSASHAVVDNGAGHNTNSNPIDPVVFANGSSDGVINNPAGHEVVDKDTGHNTNSNPIGPVVIDSRASDGTGDNPADHEVVPNGDGHEIDANTVGSKPYLGNDVFEADIDNSAPEYVQTTPTSPIIKTFTESNPLEQVHSFFDQVRNKHQSQAR</sequence>
<feature type="signal peptide" evidence="2">
    <location>
        <begin position="1"/>
        <end position="17"/>
    </location>
</feature>